<dbReference type="Proteomes" id="UP000694867">
    <property type="component" value="Unplaced"/>
</dbReference>
<keyword evidence="1" id="KW-1185">Reference proteome</keyword>
<evidence type="ECO:0000313" key="1">
    <source>
        <dbReference type="Proteomes" id="UP000694867"/>
    </source>
</evidence>
<organism evidence="1 2">
    <name type="scientific">Galendromus occidentalis</name>
    <name type="common">western predatory mite</name>
    <dbReference type="NCBI Taxonomy" id="34638"/>
    <lineage>
        <taxon>Eukaryota</taxon>
        <taxon>Metazoa</taxon>
        <taxon>Ecdysozoa</taxon>
        <taxon>Arthropoda</taxon>
        <taxon>Chelicerata</taxon>
        <taxon>Arachnida</taxon>
        <taxon>Acari</taxon>
        <taxon>Parasitiformes</taxon>
        <taxon>Mesostigmata</taxon>
        <taxon>Gamasina</taxon>
        <taxon>Phytoseioidea</taxon>
        <taxon>Phytoseiidae</taxon>
        <taxon>Typhlodrominae</taxon>
        <taxon>Galendromus</taxon>
    </lineage>
</organism>
<proteinExistence type="predicted"/>
<evidence type="ECO:0000313" key="2">
    <source>
        <dbReference type="RefSeq" id="XP_003746856.2"/>
    </source>
</evidence>
<dbReference type="RefSeq" id="XP_003746856.2">
    <property type="nucleotide sequence ID" value="XM_003746808.3"/>
</dbReference>
<name>A0AAJ6QX91_9ACAR</name>
<protein>
    <submittedName>
        <fullName evidence="2">Uncharacterized protein LOC100903048</fullName>
    </submittedName>
</protein>
<dbReference type="GeneID" id="100903048"/>
<accession>A0AAJ6QX91</accession>
<gene>
    <name evidence="2" type="primary">LOC100903048</name>
</gene>
<reference evidence="2" key="1">
    <citation type="submission" date="2025-08" db="UniProtKB">
        <authorList>
            <consortium name="RefSeq"/>
        </authorList>
    </citation>
    <scope>IDENTIFICATION</scope>
</reference>
<dbReference type="KEGG" id="goe:100903048"/>
<sequence length="1291" mass="147097">MSETDMVLEMVQNLDDSPLDSWSVMEKLRSKLEGRDLDAASCMKMARSILPVLGLLRDHENIDAADWEKVLFGMQFFVANHMDTVNSIEGPGIVFDCLDDLYKLPPRIPAVIDLVSELQNSIVDHFVRTPEIRPPSQCRQIANYWFDALVYATKVSNFDVNSAQVTTLCRSIGDTFFGGTRLNSALKKLADISGVIDESRSDFPYLFDVETAELVKRYSAEHGALVGYSFLWAVLEAFLLRMENEPDYLCILKLFVHLLQAIGVPIKCMATASLLEYPQADLSEEERLFHVAKLLGLYVASNLHHPSVLVRAERRFNGRLIFVDIITYILKHEAKGSKTWYSALLHLGEISPSIITPKLRMILQNAWLDCVPEDCELQDRLILYLIDLYDKMNRSADFYSKFPGAVNDYLENPKDEPRLSEEVVQGMRKSFGRLGPDDVVAIWSNYVRYFQQVIVKWKDSAGALCDTPHIFTLRIFSEFIQHCPLVPMVQLTQEQYDKMDAAVNSTLELTKVLEETMDALPEKTKKLRPHFFKISQNFIKTSFARCCYFQNTFHRAFEEASIRQKSLYERFEANQKALRKNKRLKLDLTCYCAKFSDNPKEESNQCLLYVCENFNSVDWQVFLVNNRHILKSAPKKQLEVLINLLYQSVRDQQNGANPNHCAYLRSQSFRDCPRQVSMFVKFVAQDLLAELTESDRRFGEIFDADNPMGAPVKWSEVMGLLKKPKAENLPKSFLLKSTDMLGFVPVHSLPARDRLMFLAIFISFAIIEREPTEEFFSVCFRYLEDWTSALSPKELGDDEDKHLVLTSTCRLAGLCLERVLSIDNELNMRRPSVKKCVDFIRYTFYVTAKIADSVVPFDEIIGDEPLKKEAQLCAILLLIETTTRVHSKNISPEDAARIKSKCLSLVTKYLRRNASKLENLIFVCNKFAEVTSFEEASKLQCFPAALEAATDSVRLIVPDVAAFQLLLKASVFDETINTFQLLRATLVVGKEFLDELTKVLDEPLAEKLWPMLEETWSFMGALHSAPLFDLTCADEVEAPPDFAPDKEILCDRFMEVSLALVKYLSKPNLIKLVVQIYRLIAAQNLRNNVRLDLCCSLLDVIARKHASPDLLYTILLAIGSVPLERLYGLPGDQWCKIISLTSEIYGRAFAYRPNYTNGTAAILLGKTGRLIETVVKRCDIQQTDGNMSEMAEIIRAIDSVTRLLVALHRHRNRDHTRSVELVGPFLVAAYLRSTVASSVHETFRADLKAMALLALGLCTSKSIFTLKLERPKAEQEVLRRLIEDCRSKMIR</sequence>